<gene>
    <name evidence="3" type="ORF">METZ01_LOCUS258656</name>
</gene>
<dbReference type="PROSITE" id="PS50088">
    <property type="entry name" value="ANK_REPEAT"/>
    <property type="match status" value="2"/>
</dbReference>
<protein>
    <submittedName>
        <fullName evidence="3">Uncharacterized protein</fullName>
    </submittedName>
</protein>
<keyword evidence="1" id="KW-0677">Repeat</keyword>
<dbReference type="PRINTS" id="PR01415">
    <property type="entry name" value="ANKYRIN"/>
</dbReference>
<organism evidence="3">
    <name type="scientific">marine metagenome</name>
    <dbReference type="NCBI Taxonomy" id="408172"/>
    <lineage>
        <taxon>unclassified sequences</taxon>
        <taxon>metagenomes</taxon>
        <taxon>ecological metagenomes</taxon>
    </lineage>
</organism>
<feature type="non-terminal residue" evidence="3">
    <location>
        <position position="1"/>
    </location>
</feature>
<dbReference type="PANTHER" id="PTHR24171">
    <property type="entry name" value="ANKYRIN REPEAT DOMAIN-CONTAINING PROTEIN 39-RELATED"/>
    <property type="match status" value="1"/>
</dbReference>
<evidence type="ECO:0000256" key="1">
    <source>
        <dbReference type="ARBA" id="ARBA00022737"/>
    </source>
</evidence>
<dbReference type="Pfam" id="PF12796">
    <property type="entry name" value="Ank_2"/>
    <property type="match status" value="2"/>
</dbReference>
<dbReference type="SUPFAM" id="SSF48403">
    <property type="entry name" value="Ankyrin repeat"/>
    <property type="match status" value="1"/>
</dbReference>
<dbReference type="Gene3D" id="1.25.40.20">
    <property type="entry name" value="Ankyrin repeat-containing domain"/>
    <property type="match status" value="2"/>
</dbReference>
<keyword evidence="2" id="KW-0040">ANK repeat</keyword>
<dbReference type="PROSITE" id="PS50297">
    <property type="entry name" value="ANK_REP_REGION"/>
    <property type="match status" value="2"/>
</dbReference>
<dbReference type="EMBL" id="UINC01071126">
    <property type="protein sequence ID" value="SVC05802.1"/>
    <property type="molecule type" value="Genomic_DNA"/>
</dbReference>
<evidence type="ECO:0000313" key="3">
    <source>
        <dbReference type="EMBL" id="SVC05802.1"/>
    </source>
</evidence>
<reference evidence="3" key="1">
    <citation type="submission" date="2018-05" db="EMBL/GenBank/DDBJ databases">
        <authorList>
            <person name="Lanie J.A."/>
            <person name="Ng W.-L."/>
            <person name="Kazmierczak K.M."/>
            <person name="Andrzejewski T.M."/>
            <person name="Davidsen T.M."/>
            <person name="Wayne K.J."/>
            <person name="Tettelin H."/>
            <person name="Glass J.I."/>
            <person name="Rusch D."/>
            <person name="Podicherti R."/>
            <person name="Tsui H.-C.T."/>
            <person name="Winkler M.E."/>
        </authorList>
    </citation>
    <scope>NUCLEOTIDE SEQUENCE</scope>
</reference>
<sequence length="209" mass="22301">VVLVVTGLAGPIHDAVMNGNIDEVQWQLDAGVDVNEESSNGLTPLHYAASAGHNDIVELLIERGANVNATDSGKGATPLDYAHWRDHEEVIETLNAHNAQREHEKGGKGIGQSSLIHDAALDGDIDEVQRQLDAGVDPNLKSSKGATPLFYAVYGGHLEIVELLITRGADVNAVYLNNSVLDQAHSYDDQEMVELLEAHGAEVADKVSG</sequence>
<accession>A0A382J2Y9</accession>
<dbReference type="AlphaFoldDB" id="A0A382J2Y9"/>
<evidence type="ECO:0000256" key="2">
    <source>
        <dbReference type="ARBA" id="ARBA00023043"/>
    </source>
</evidence>
<dbReference type="PANTHER" id="PTHR24171:SF9">
    <property type="entry name" value="ANKYRIN REPEAT DOMAIN-CONTAINING PROTEIN 39"/>
    <property type="match status" value="1"/>
</dbReference>
<feature type="non-terminal residue" evidence="3">
    <location>
        <position position="209"/>
    </location>
</feature>
<dbReference type="InterPro" id="IPR002110">
    <property type="entry name" value="Ankyrin_rpt"/>
</dbReference>
<dbReference type="SMART" id="SM00248">
    <property type="entry name" value="ANK"/>
    <property type="match status" value="6"/>
</dbReference>
<proteinExistence type="predicted"/>
<dbReference type="InterPro" id="IPR036770">
    <property type="entry name" value="Ankyrin_rpt-contain_sf"/>
</dbReference>
<name>A0A382J2Y9_9ZZZZ</name>